<dbReference type="Pfam" id="PF12400">
    <property type="entry name" value="STIMATE"/>
    <property type="match status" value="1"/>
</dbReference>
<gene>
    <name evidence="3" type="ORF">KFE25_011210</name>
</gene>
<dbReference type="OrthoDB" id="431202at2759"/>
<dbReference type="Proteomes" id="UP000751190">
    <property type="component" value="Unassembled WGS sequence"/>
</dbReference>
<accession>A0A8J5XFQ2</accession>
<feature type="transmembrane region" description="Helical" evidence="2">
    <location>
        <begin position="138"/>
        <end position="162"/>
    </location>
</feature>
<proteinExistence type="predicted"/>
<keyword evidence="2" id="KW-1133">Transmembrane helix</keyword>
<dbReference type="AlphaFoldDB" id="A0A8J5XFQ2"/>
<feature type="compositionally biased region" description="Low complexity" evidence="1">
    <location>
        <begin position="538"/>
        <end position="552"/>
    </location>
</feature>
<evidence type="ECO:0000256" key="1">
    <source>
        <dbReference type="SAM" id="MobiDB-lite"/>
    </source>
</evidence>
<feature type="transmembrane region" description="Helical" evidence="2">
    <location>
        <begin position="235"/>
        <end position="255"/>
    </location>
</feature>
<evidence type="ECO:0000256" key="2">
    <source>
        <dbReference type="SAM" id="Phobius"/>
    </source>
</evidence>
<dbReference type="PANTHER" id="PTHR31735:SF1">
    <property type="entry name" value="VACUOLAR MEMBRANE PROTEIN YPL162C"/>
    <property type="match status" value="1"/>
</dbReference>
<feature type="transmembrane region" description="Helical" evidence="2">
    <location>
        <begin position="6"/>
        <end position="27"/>
    </location>
</feature>
<evidence type="ECO:0000313" key="4">
    <source>
        <dbReference type="Proteomes" id="UP000751190"/>
    </source>
</evidence>
<feature type="region of interest" description="Disordered" evidence="1">
    <location>
        <begin position="514"/>
        <end position="583"/>
    </location>
</feature>
<feature type="region of interest" description="Disordered" evidence="1">
    <location>
        <begin position="722"/>
        <end position="765"/>
    </location>
</feature>
<dbReference type="InterPro" id="IPR022127">
    <property type="entry name" value="STIMATE/YPL162C"/>
</dbReference>
<name>A0A8J5XFQ2_DIALT</name>
<keyword evidence="2" id="KW-0812">Transmembrane</keyword>
<feature type="compositionally biased region" description="Low complexity" evidence="1">
    <location>
        <begin position="566"/>
        <end position="583"/>
    </location>
</feature>
<protein>
    <submittedName>
        <fullName evidence="3">Uncharacterized protein</fullName>
    </submittedName>
</protein>
<evidence type="ECO:0000313" key="3">
    <source>
        <dbReference type="EMBL" id="KAG8463213.1"/>
    </source>
</evidence>
<dbReference type="GO" id="GO:0016020">
    <property type="term" value="C:membrane"/>
    <property type="evidence" value="ECO:0007669"/>
    <property type="project" value="TreeGrafter"/>
</dbReference>
<keyword evidence="2" id="KW-0472">Membrane</keyword>
<dbReference type="EMBL" id="JAGTXO010000017">
    <property type="protein sequence ID" value="KAG8463213.1"/>
    <property type="molecule type" value="Genomic_DNA"/>
</dbReference>
<sequence length="765" mass="76382">MGCELADTFALVVQGLLGVLALLSLVWKRYIESPPRPLITWLMDTSKQVTGGGTAHVTNVLLGILMEKVGGGGAEGAAVGEAHGAVADGAMPLSLAAAAPGDAPATPYGDSALDGARGAADAGADANSIDAGGSDQCVWYLVFLTLECTLGVLILCTLLYALNYAAERHFFLKHFVSGEYGEPPRVKLWLKQLVAYQALLLMMKVCLALLVLPLHDVLRTAGRALLAPLEPFPRIQLLLVMVVVPLVLTVFSFWIQDNVLMSAAQFEMMADPEAGSDEARAAELAGTQMAAGHVVARRAGSRPALSFLDRGLNSSAGLAGLATIAQLRSATARVAQRAVPRAAGVVSTGAPAGTGAGARRASGCRIELDAFATSTLAPFAVQARARTPEPDAVVEVDSYAAGADALSGVPGAGGGTRPRVVEGACAHAATSTRARRDGGGGGCGDARDASAVRANSRTELLARGGGSSSGSLGMCDGVAARTRGHDGAIGGGHTGACADDRAALEAALSAEGTWPSLPRGEARAGAACGAHHGRRGSARAMPGGDLPSSSSDGEGGAHDGAGAGRHAGAVAPRRTRAQPAPGAGALPADGAALLRAASVLASKCPVPPLVPASMAAGGTAGGAALLPRVPPAVHTPSALAWAHEPHGFGGNAPGWAEADGGACGPRGEAAHALADARGADGTASAPWMPAAADAPAPPGGAWPEAVLLPATLRVSAAHAFMPTPTRGDERPEAMGAQGGGLHLDRLDTDGARPGGAEPEGREGPA</sequence>
<keyword evidence="4" id="KW-1185">Reference proteome</keyword>
<dbReference type="PANTHER" id="PTHR31735">
    <property type="entry name" value="VACUOLAR MEMBRANE PROTEIN YPL162C"/>
    <property type="match status" value="1"/>
</dbReference>
<reference evidence="3" key="1">
    <citation type="submission" date="2021-05" db="EMBL/GenBank/DDBJ databases">
        <title>The genome of the haptophyte Pavlova lutheri (Diacronema luteri, Pavlovales) - a model for lipid biosynthesis in eukaryotic algae.</title>
        <authorList>
            <person name="Hulatt C.J."/>
            <person name="Posewitz M.C."/>
        </authorList>
    </citation>
    <scope>NUCLEOTIDE SEQUENCE</scope>
    <source>
        <strain evidence="3">NIVA-4/92</strain>
    </source>
</reference>
<feature type="transmembrane region" description="Helical" evidence="2">
    <location>
        <begin position="193"/>
        <end position="214"/>
    </location>
</feature>
<organism evidence="3 4">
    <name type="scientific">Diacronema lutheri</name>
    <name type="common">Unicellular marine alga</name>
    <name type="synonym">Monochrysis lutheri</name>
    <dbReference type="NCBI Taxonomy" id="2081491"/>
    <lineage>
        <taxon>Eukaryota</taxon>
        <taxon>Haptista</taxon>
        <taxon>Haptophyta</taxon>
        <taxon>Pavlovophyceae</taxon>
        <taxon>Pavlovales</taxon>
        <taxon>Pavlovaceae</taxon>
        <taxon>Diacronema</taxon>
    </lineage>
</organism>
<comment type="caution">
    <text evidence="3">The sequence shown here is derived from an EMBL/GenBank/DDBJ whole genome shotgun (WGS) entry which is preliminary data.</text>
</comment>